<evidence type="ECO:0000256" key="1">
    <source>
        <dbReference type="SAM" id="MobiDB-lite"/>
    </source>
</evidence>
<dbReference type="RefSeq" id="WP_259081402.1">
    <property type="nucleotide sequence ID" value="NZ_JANTZN010000002.1"/>
</dbReference>
<dbReference type="EMBL" id="JANUBB010000002">
    <property type="protein sequence ID" value="MCS3950593.1"/>
    <property type="molecule type" value="Genomic_DNA"/>
</dbReference>
<evidence type="ECO:0000313" key="2">
    <source>
        <dbReference type="EMBL" id="MCS3950593.1"/>
    </source>
</evidence>
<comment type="caution">
    <text evidence="2">The sequence shown here is derived from an EMBL/GenBank/DDBJ whole genome shotgun (WGS) entry which is preliminary data.</text>
</comment>
<proteinExistence type="predicted"/>
<evidence type="ECO:0000313" key="3">
    <source>
        <dbReference type="Proteomes" id="UP001155010"/>
    </source>
</evidence>
<accession>A0A9X2U655</accession>
<dbReference type="AlphaFoldDB" id="A0A9X2U655"/>
<feature type="compositionally biased region" description="Basic and acidic residues" evidence="1">
    <location>
        <begin position="61"/>
        <end position="80"/>
    </location>
</feature>
<dbReference type="Proteomes" id="UP001155010">
    <property type="component" value="Unassembled WGS sequence"/>
</dbReference>
<protein>
    <submittedName>
        <fullName evidence="2">Uncharacterized protein</fullName>
    </submittedName>
</protein>
<feature type="compositionally biased region" description="Basic and acidic residues" evidence="1">
    <location>
        <begin position="1"/>
        <end position="12"/>
    </location>
</feature>
<feature type="region of interest" description="Disordered" evidence="1">
    <location>
        <begin position="1"/>
        <end position="80"/>
    </location>
</feature>
<organism evidence="2 3">
    <name type="scientific">Salinibacter ruber</name>
    <dbReference type="NCBI Taxonomy" id="146919"/>
    <lineage>
        <taxon>Bacteria</taxon>
        <taxon>Pseudomonadati</taxon>
        <taxon>Rhodothermota</taxon>
        <taxon>Rhodothermia</taxon>
        <taxon>Rhodothermales</taxon>
        <taxon>Salinibacteraceae</taxon>
        <taxon>Salinibacter</taxon>
    </lineage>
</organism>
<reference evidence="2" key="1">
    <citation type="submission" date="2022-08" db="EMBL/GenBank/DDBJ databases">
        <title>Genomic Encyclopedia of Type Strains, Phase V (KMG-V): Genome sequencing to study the core and pangenomes of soil and plant-associated prokaryotes.</title>
        <authorList>
            <person name="Whitman W."/>
        </authorList>
    </citation>
    <scope>NUCLEOTIDE SEQUENCE</scope>
    <source>
        <strain evidence="2">SP2017</strain>
    </source>
</reference>
<gene>
    <name evidence="2" type="ORF">GGP83_000527</name>
</gene>
<sequence length="562" mass="63939">MSNDSSTKEPQNEGKPQGTKRGEGRTPKGVTEQDPSQDTRGGGTGKQDPRACTVTNPPEFGPDRPSEPHRAENKSDQYNRTENFVREARNIDNLSLPANMSPFVTRGFKDAALEEYPILEEHQGHRTFFTYLLTTVFTDDDTGEIVIPYKTIARCYGQQALEKAKNGNITTGVILNIFQSQVVDGFRYHDAYSASAGKARTVEHTGIDNSIIRAWEKQDLLSEDLIDFVRLKGKDSKNLRDELKERSGEENSPHCEDATEWRNYLNGRSSNLFTRAVKENYGEAREVAAIFDGRRKQKQALRHLNAMAVQAQPIYGFSDNTVRLKSLNPSLATVDKDIRHVITQEWVELDLSSAQLAVAATEWEMTELRDFLANGGSIWDSLFDYLNLGYYAKGPLKKGLYSVVFGSPRFQIPENISDEAEEEGIDISSDTASKFLEHPIIEELLEERERRIEAIEENGGIRDDAYDRWISLEECTAQNPKLSLLAQVAQAREMWLLRPVLDLALEQENDRERHAWQVTLLQHDGFSVHFTRSREYHLDRIKEAVKQRAERHGYPTELEVEN</sequence>
<name>A0A9X2U655_9BACT</name>